<feature type="transmembrane region" description="Helical" evidence="8">
    <location>
        <begin position="247"/>
        <end position="267"/>
    </location>
</feature>
<evidence type="ECO:0000256" key="2">
    <source>
        <dbReference type="ARBA" id="ARBA00009853"/>
    </source>
</evidence>
<feature type="transmembrane region" description="Helical" evidence="8">
    <location>
        <begin position="273"/>
        <end position="293"/>
    </location>
</feature>
<dbReference type="GO" id="GO:0005886">
    <property type="term" value="C:plasma membrane"/>
    <property type="evidence" value="ECO:0007669"/>
    <property type="project" value="UniProtKB-SubCell"/>
</dbReference>
<feature type="domain" description="EamA" evidence="9">
    <location>
        <begin position="6"/>
        <end position="141"/>
    </location>
</feature>
<dbReference type="RefSeq" id="WP_084932224.1">
    <property type="nucleotide sequence ID" value="NZ_MLFR01000002.1"/>
</dbReference>
<gene>
    <name evidence="10" type="ORF">HA51_04030</name>
</gene>
<feature type="transmembrane region" description="Helical" evidence="8">
    <location>
        <begin position="184"/>
        <end position="202"/>
    </location>
</feature>
<feature type="transmembrane region" description="Helical" evidence="8">
    <location>
        <begin position="35"/>
        <end position="57"/>
    </location>
</feature>
<dbReference type="InterPro" id="IPR050638">
    <property type="entry name" value="AA-Vitamin_Transporters"/>
</dbReference>
<comment type="subcellular location">
    <subcellularLocation>
        <location evidence="1">Cell membrane</location>
        <topology evidence="1">Multi-pass membrane protein</topology>
    </subcellularLocation>
</comment>
<reference evidence="10 11" key="1">
    <citation type="journal article" date="2017" name="Antonie Van Leeuwenhoek">
        <title>Phylogenomic resolution of the bacterial genus Pantoea and its relationship with Erwinia and Tatumella.</title>
        <authorList>
            <person name="Palmer M."/>
            <person name="Steenkamp E.T."/>
            <person name="Coetzee M.P."/>
            <person name="Chan W.Y."/>
            <person name="van Zyl E."/>
            <person name="De Maayer P."/>
            <person name="Coutinho T.A."/>
            <person name="Blom J."/>
            <person name="Smits T.H."/>
            <person name="Duffy B."/>
            <person name="Venter S.N."/>
        </authorList>
    </citation>
    <scope>NUCLEOTIDE SEQUENCE [LARGE SCALE GENOMIC DNA]</scope>
    <source>
        <strain evidence="10 11">LMG 26275</strain>
    </source>
</reference>
<evidence type="ECO:0000256" key="5">
    <source>
        <dbReference type="ARBA" id="ARBA00022989"/>
    </source>
</evidence>
<dbReference type="OrthoDB" id="6638192at2"/>
<dbReference type="EMBL" id="MLFR01000002">
    <property type="protein sequence ID" value="ORM71068.1"/>
    <property type="molecule type" value="Genomic_DNA"/>
</dbReference>
<keyword evidence="4 8" id="KW-0812">Transmembrane</keyword>
<proteinExistence type="inferred from homology"/>
<dbReference type="InterPro" id="IPR037185">
    <property type="entry name" value="EmrE-like"/>
</dbReference>
<name>A0A1X1D303_9GAMM</name>
<keyword evidence="3" id="KW-1003">Cell membrane</keyword>
<evidence type="ECO:0000256" key="4">
    <source>
        <dbReference type="ARBA" id="ARBA00022692"/>
    </source>
</evidence>
<dbReference type="Proteomes" id="UP000193558">
    <property type="component" value="Unassembled WGS sequence"/>
</dbReference>
<feature type="transmembrane region" description="Helical" evidence="8">
    <location>
        <begin position="222"/>
        <end position="240"/>
    </location>
</feature>
<evidence type="ECO:0000256" key="3">
    <source>
        <dbReference type="ARBA" id="ARBA00022475"/>
    </source>
</evidence>
<feature type="transmembrane region" description="Helical" evidence="8">
    <location>
        <begin position="96"/>
        <end position="118"/>
    </location>
</feature>
<protein>
    <recommendedName>
        <fullName evidence="7">Threonine/homoserine exporter RhtA</fullName>
    </recommendedName>
</protein>
<feature type="transmembrane region" description="Helical" evidence="8">
    <location>
        <begin position="125"/>
        <end position="142"/>
    </location>
</feature>
<dbReference type="InterPro" id="IPR000620">
    <property type="entry name" value="EamA_dom"/>
</dbReference>
<keyword evidence="6 8" id="KW-0472">Membrane</keyword>
<evidence type="ECO:0000259" key="9">
    <source>
        <dbReference type="Pfam" id="PF00892"/>
    </source>
</evidence>
<dbReference type="PANTHER" id="PTHR32322:SF18">
    <property type="entry name" value="S-ADENOSYLMETHIONINE_S-ADENOSYLHOMOCYSTEINE TRANSPORTER"/>
    <property type="match status" value="1"/>
</dbReference>
<feature type="domain" description="EamA" evidence="9">
    <location>
        <begin position="154"/>
        <end position="288"/>
    </location>
</feature>
<evidence type="ECO:0000256" key="8">
    <source>
        <dbReference type="SAM" id="Phobius"/>
    </source>
</evidence>
<dbReference type="AlphaFoldDB" id="A0A1X1D303"/>
<comment type="caution">
    <text evidence="10">The sequence shown here is derived from an EMBL/GenBank/DDBJ whole genome shotgun (WGS) entry which is preliminary data.</text>
</comment>
<evidence type="ECO:0000256" key="7">
    <source>
        <dbReference type="ARBA" id="ARBA00040595"/>
    </source>
</evidence>
<feature type="transmembrane region" description="Helical" evidence="8">
    <location>
        <begin position="154"/>
        <end position="172"/>
    </location>
</feature>
<dbReference type="Pfam" id="PF00892">
    <property type="entry name" value="EamA"/>
    <property type="match status" value="2"/>
</dbReference>
<evidence type="ECO:0000313" key="11">
    <source>
        <dbReference type="Proteomes" id="UP000193558"/>
    </source>
</evidence>
<dbReference type="Gene3D" id="1.10.3730.20">
    <property type="match status" value="1"/>
</dbReference>
<evidence type="ECO:0000313" key="10">
    <source>
        <dbReference type="EMBL" id="ORM71068.1"/>
    </source>
</evidence>
<keyword evidence="5 8" id="KW-1133">Transmembrane helix</keyword>
<organism evidence="10 11">
    <name type="scientific">Pantoea rwandensis</name>
    <dbReference type="NCBI Taxonomy" id="1076550"/>
    <lineage>
        <taxon>Bacteria</taxon>
        <taxon>Pseudomonadati</taxon>
        <taxon>Pseudomonadota</taxon>
        <taxon>Gammaproteobacteria</taxon>
        <taxon>Enterobacterales</taxon>
        <taxon>Erwiniaceae</taxon>
        <taxon>Pantoea</taxon>
    </lineage>
</organism>
<dbReference type="SUPFAM" id="SSF103481">
    <property type="entry name" value="Multidrug resistance efflux transporter EmrE"/>
    <property type="match status" value="2"/>
</dbReference>
<sequence>MNNKLLGLIAVAMCYVLIGSSYPIAQEAVSTIPTWTFTGITIFIGFLVQYPFTIFSEKTKWSAISLKEWTTVSVLTLLGNILYTVFLLYGMSETNATTASVVSSSVPALVLLLSFIFLKDKLKAKMVMSVILAIASVIMMSMPDNSTDSHSSAFGLIMLSLSALSNAIYVIVAKKFTSVLKPWTFSAAVCLTGAIFTVPMMFHELKTFNVFSLHINQVITMIYYGVFVWAVPIYLFLWGINYISATTAGMMFSFIPLASIITTILFFNGHVRHIDVISISLVVISVVVSEASFRKKKVQSVSKPA</sequence>
<accession>A0A1X1D303</accession>
<feature type="transmembrane region" description="Helical" evidence="8">
    <location>
        <begin position="69"/>
        <end position="90"/>
    </location>
</feature>
<evidence type="ECO:0000256" key="6">
    <source>
        <dbReference type="ARBA" id="ARBA00023136"/>
    </source>
</evidence>
<comment type="similarity">
    <text evidence="2">Belongs to the drug/metabolite transporter (DMT) superfamily. 10 TMS drug/metabolite exporter (DME) (TC 2.A.7.3) family.</text>
</comment>
<evidence type="ECO:0000256" key="1">
    <source>
        <dbReference type="ARBA" id="ARBA00004651"/>
    </source>
</evidence>
<dbReference type="PANTHER" id="PTHR32322">
    <property type="entry name" value="INNER MEMBRANE TRANSPORTER"/>
    <property type="match status" value="1"/>
</dbReference>